<evidence type="ECO:0000313" key="9">
    <source>
        <dbReference type="Proteomes" id="UP000054383"/>
    </source>
</evidence>
<proteinExistence type="predicted"/>
<dbReference type="Pfam" id="PF00249">
    <property type="entry name" value="Myb_DNA-binding"/>
    <property type="match status" value="1"/>
</dbReference>
<dbReference type="InterPro" id="IPR017930">
    <property type="entry name" value="Myb_dom"/>
</dbReference>
<name>A0A0U1LZM9_TALIS</name>
<accession>A0A0U1LZM9</accession>
<evidence type="ECO:0000256" key="2">
    <source>
        <dbReference type="ARBA" id="ARBA00023125"/>
    </source>
</evidence>
<evidence type="ECO:0000256" key="5">
    <source>
        <dbReference type="SAM" id="MobiDB-lite"/>
    </source>
</evidence>
<feature type="domain" description="Myb-like" evidence="6">
    <location>
        <begin position="8"/>
        <end position="61"/>
    </location>
</feature>
<dbReference type="InterPro" id="IPR001005">
    <property type="entry name" value="SANT/Myb"/>
</dbReference>
<feature type="domain" description="HTH myb-type" evidence="7">
    <location>
        <begin position="8"/>
        <end position="65"/>
    </location>
</feature>
<feature type="domain" description="Myb-like" evidence="6">
    <location>
        <begin position="113"/>
        <end position="164"/>
    </location>
</feature>
<dbReference type="GO" id="GO:0042796">
    <property type="term" value="P:snRNA transcription by RNA polymerase III"/>
    <property type="evidence" value="ECO:0007669"/>
    <property type="project" value="TreeGrafter"/>
</dbReference>
<dbReference type="InterPro" id="IPR009057">
    <property type="entry name" value="Homeodomain-like_sf"/>
</dbReference>
<dbReference type="AlphaFoldDB" id="A0A0U1LZM9"/>
<dbReference type="SMART" id="SM00717">
    <property type="entry name" value="SANT"/>
    <property type="match status" value="3"/>
</dbReference>
<dbReference type="GO" id="GO:0019185">
    <property type="term" value="C:snRNA-activating protein complex"/>
    <property type="evidence" value="ECO:0007669"/>
    <property type="project" value="TreeGrafter"/>
</dbReference>
<keyword evidence="9" id="KW-1185">Reference proteome</keyword>
<dbReference type="OMA" id="HEDHALT"/>
<reference evidence="8 9" key="1">
    <citation type="submission" date="2015-04" db="EMBL/GenBank/DDBJ databases">
        <authorList>
            <person name="Syromyatnikov M.Y."/>
            <person name="Popov V.N."/>
        </authorList>
    </citation>
    <scope>NUCLEOTIDE SEQUENCE [LARGE SCALE GENOMIC DNA]</scope>
    <source>
        <strain evidence="8">WF-38-12</strain>
    </source>
</reference>
<evidence type="ECO:0000259" key="6">
    <source>
        <dbReference type="PROSITE" id="PS50090"/>
    </source>
</evidence>
<organism evidence="8 9">
    <name type="scientific">Talaromyces islandicus</name>
    <name type="common">Penicillium islandicum</name>
    <dbReference type="NCBI Taxonomy" id="28573"/>
    <lineage>
        <taxon>Eukaryota</taxon>
        <taxon>Fungi</taxon>
        <taxon>Dikarya</taxon>
        <taxon>Ascomycota</taxon>
        <taxon>Pezizomycotina</taxon>
        <taxon>Eurotiomycetes</taxon>
        <taxon>Eurotiomycetidae</taxon>
        <taxon>Eurotiales</taxon>
        <taxon>Trichocomaceae</taxon>
        <taxon>Talaromyces</taxon>
        <taxon>Talaromyces sect. Islandici</taxon>
    </lineage>
</organism>
<dbReference type="PANTHER" id="PTHR46621">
    <property type="entry name" value="SNRNA-ACTIVATING PROTEIN COMPLEX SUBUNIT 4"/>
    <property type="match status" value="1"/>
</dbReference>
<evidence type="ECO:0000256" key="3">
    <source>
        <dbReference type="ARBA" id="ARBA00023163"/>
    </source>
</evidence>
<keyword evidence="4" id="KW-0539">Nucleus</keyword>
<dbReference type="OrthoDB" id="2143914at2759"/>
<keyword evidence="1" id="KW-0805">Transcription regulation</keyword>
<feature type="domain" description="HTH myb-type" evidence="7">
    <location>
        <begin position="68"/>
        <end position="116"/>
    </location>
</feature>
<dbReference type="STRING" id="28573.A0A0U1LZM9"/>
<evidence type="ECO:0000259" key="7">
    <source>
        <dbReference type="PROSITE" id="PS51294"/>
    </source>
</evidence>
<dbReference type="GO" id="GO:0001006">
    <property type="term" value="F:RNA polymerase III type 3 promoter sequence-specific DNA binding"/>
    <property type="evidence" value="ECO:0007669"/>
    <property type="project" value="TreeGrafter"/>
</dbReference>
<dbReference type="PROSITE" id="PS50090">
    <property type="entry name" value="MYB_LIKE"/>
    <property type="match status" value="3"/>
</dbReference>
<evidence type="ECO:0000256" key="4">
    <source>
        <dbReference type="ARBA" id="ARBA00023242"/>
    </source>
</evidence>
<dbReference type="EMBL" id="CVMT01000005">
    <property type="protein sequence ID" value="CRG88765.1"/>
    <property type="molecule type" value="Genomic_DNA"/>
</dbReference>
<dbReference type="InterPro" id="IPR051575">
    <property type="entry name" value="Myb-like_DNA-bd"/>
</dbReference>
<dbReference type="Pfam" id="PF13921">
    <property type="entry name" value="Myb_DNA-bind_6"/>
    <property type="match status" value="1"/>
</dbReference>
<dbReference type="GO" id="GO:0042795">
    <property type="term" value="P:snRNA transcription by RNA polymerase II"/>
    <property type="evidence" value="ECO:0007669"/>
    <property type="project" value="TreeGrafter"/>
</dbReference>
<evidence type="ECO:0000313" key="8">
    <source>
        <dbReference type="EMBL" id="CRG88765.1"/>
    </source>
</evidence>
<keyword evidence="3" id="KW-0804">Transcription</keyword>
<dbReference type="PROSITE" id="PS51294">
    <property type="entry name" value="HTH_MYB"/>
    <property type="match status" value="3"/>
</dbReference>
<feature type="region of interest" description="Disordered" evidence="5">
    <location>
        <begin position="154"/>
        <end position="202"/>
    </location>
</feature>
<gene>
    <name evidence="8" type="ORF">PISL3812_05799</name>
</gene>
<evidence type="ECO:0000256" key="1">
    <source>
        <dbReference type="ARBA" id="ARBA00023015"/>
    </source>
</evidence>
<dbReference type="Gene3D" id="1.10.10.60">
    <property type="entry name" value="Homeodomain-like"/>
    <property type="match status" value="3"/>
</dbReference>
<dbReference type="PANTHER" id="PTHR46621:SF1">
    <property type="entry name" value="SNRNA-ACTIVATING PROTEIN COMPLEX SUBUNIT 4"/>
    <property type="match status" value="1"/>
</dbReference>
<feature type="domain" description="Myb-like" evidence="6">
    <location>
        <begin position="62"/>
        <end position="112"/>
    </location>
</feature>
<feature type="compositionally biased region" description="Basic residues" evidence="5">
    <location>
        <begin position="158"/>
        <end position="169"/>
    </location>
</feature>
<dbReference type="CDD" id="cd00167">
    <property type="entry name" value="SANT"/>
    <property type="match status" value="2"/>
</dbReference>
<dbReference type="GO" id="GO:0000978">
    <property type="term" value="F:RNA polymerase II cis-regulatory region sequence-specific DNA binding"/>
    <property type="evidence" value="ECO:0007669"/>
    <property type="project" value="TreeGrafter"/>
</dbReference>
<keyword evidence="2" id="KW-0238">DNA-binding</keyword>
<dbReference type="Proteomes" id="UP000054383">
    <property type="component" value="Unassembled WGS sequence"/>
</dbReference>
<feature type="compositionally biased region" description="Polar residues" evidence="5">
    <location>
        <begin position="188"/>
        <end position="202"/>
    </location>
</feature>
<feature type="compositionally biased region" description="Basic and acidic residues" evidence="5">
    <location>
        <begin position="170"/>
        <end position="182"/>
    </location>
</feature>
<dbReference type="CDD" id="cd11660">
    <property type="entry name" value="SANT_TRF"/>
    <property type="match status" value="1"/>
</dbReference>
<protein>
    <submittedName>
        <fullName evidence="8">Myb-related protein A</fullName>
    </submittedName>
</protein>
<feature type="domain" description="HTH myb-type" evidence="7">
    <location>
        <begin position="117"/>
        <end position="168"/>
    </location>
</feature>
<dbReference type="SUPFAM" id="SSF46689">
    <property type="entry name" value="Homeodomain-like"/>
    <property type="match status" value="2"/>
</dbReference>
<sequence>MPAMEASTVGRSRNLWSAEEDNLLRGLVESREKDKVDWRLIASFLPGRNNKDCRKRWHYRVSASMNLGPWSQAEDELLRVGIQRYGTHWSRVAQVVGTRNGDQCFKRWNDVLDPGINRSPWTQDEDRMLLVAIGKYGRSWKQIVDTYFPGRTGLDAKNRHRQLTRKRKREEKAGSDERDSETPARSVASVSPNRQQQAQGYISTPKYNPAASAMRLNIQKTNSLLAPRSSPHSDERFVSALSGSDWNLTPDALLPTTPYSSCSNSSFSNAGGSMSELDEYFSQHLTAASHGEQGSELLAPVSDASLNSSYPFFMPMPDGNTPGIQHNPNYMDVADTVPIRPMSSPPMSYWNPGWNVTIT</sequence>